<proteinExistence type="predicted"/>
<evidence type="ECO:0000313" key="3">
    <source>
        <dbReference type="Proteomes" id="UP000033995"/>
    </source>
</evidence>
<evidence type="ECO:0008006" key="4">
    <source>
        <dbReference type="Google" id="ProtNLM"/>
    </source>
</evidence>
<keyword evidence="1" id="KW-0812">Transmembrane</keyword>
<dbReference type="AlphaFoldDB" id="A0A0F9ZUX2"/>
<sequence>MKFFTKIELKGILIIFIILFGLTGINISASLRKGRDATRKNDLAVMQKAIDTFYQKYREFPKSTADGRIIGCFNEDPVLDRDTGFALNTVPCDWGISTFENIKIMTRDPKSVDGFSYLYISDGKEYELYVSLEGKNEPEYSELIKVKNLQCGNKICNYGRWSD</sequence>
<comment type="caution">
    <text evidence="2">The sequence shown here is derived from an EMBL/GenBank/DDBJ whole genome shotgun (WGS) entry which is preliminary data.</text>
</comment>
<gene>
    <name evidence="2" type="ORF">UR38_C0002G0152</name>
</gene>
<organism evidence="2 3">
    <name type="scientific">Candidatus Woesebacteria bacterium GW2011_GWA2_33_28</name>
    <dbReference type="NCBI Taxonomy" id="1618561"/>
    <lineage>
        <taxon>Bacteria</taxon>
        <taxon>Candidatus Woeseibacteriota</taxon>
    </lineage>
</organism>
<reference evidence="2 3" key="1">
    <citation type="journal article" date="2015" name="Nature">
        <title>rRNA introns, odd ribosomes, and small enigmatic genomes across a large radiation of phyla.</title>
        <authorList>
            <person name="Brown C.T."/>
            <person name="Hug L.A."/>
            <person name="Thomas B.C."/>
            <person name="Sharon I."/>
            <person name="Castelle C.J."/>
            <person name="Singh A."/>
            <person name="Wilkins M.J."/>
            <person name="Williams K.H."/>
            <person name="Banfield J.F."/>
        </authorList>
    </citation>
    <scope>NUCLEOTIDE SEQUENCE [LARGE SCALE GENOMIC DNA]</scope>
</reference>
<accession>A0A0F9ZUX2</accession>
<dbReference type="Gene3D" id="3.30.700.10">
    <property type="entry name" value="Glycoprotein, Type 4 Pilin"/>
    <property type="match status" value="1"/>
</dbReference>
<dbReference type="EMBL" id="LBOZ01000002">
    <property type="protein sequence ID" value="KKP48049.1"/>
    <property type="molecule type" value="Genomic_DNA"/>
</dbReference>
<evidence type="ECO:0000313" key="2">
    <source>
        <dbReference type="EMBL" id="KKP48049.1"/>
    </source>
</evidence>
<protein>
    <recommendedName>
        <fullName evidence="4">Type II secretion system protein GspG C-terminal domain-containing protein</fullName>
    </recommendedName>
</protein>
<name>A0A0F9ZUX2_9BACT</name>
<dbReference type="Proteomes" id="UP000033995">
    <property type="component" value="Unassembled WGS sequence"/>
</dbReference>
<keyword evidence="1" id="KW-1133">Transmembrane helix</keyword>
<evidence type="ECO:0000256" key="1">
    <source>
        <dbReference type="SAM" id="Phobius"/>
    </source>
</evidence>
<keyword evidence="1" id="KW-0472">Membrane</keyword>
<feature type="transmembrane region" description="Helical" evidence="1">
    <location>
        <begin position="12"/>
        <end position="31"/>
    </location>
</feature>